<dbReference type="PANTHER" id="PTHR34386">
    <property type="entry name" value="GLUTAREDOXIN"/>
    <property type="match status" value="1"/>
</dbReference>
<evidence type="ECO:0000313" key="2">
    <source>
        <dbReference type="EMBL" id="PIP56184.1"/>
    </source>
</evidence>
<gene>
    <name evidence="2" type="ORF">COX05_04440</name>
</gene>
<evidence type="ECO:0000259" key="1">
    <source>
        <dbReference type="Pfam" id="PF00462"/>
    </source>
</evidence>
<dbReference type="Gene3D" id="3.40.30.10">
    <property type="entry name" value="Glutaredoxin"/>
    <property type="match status" value="1"/>
</dbReference>
<protein>
    <submittedName>
        <fullName evidence="2">NrdH-redoxin</fullName>
    </submittedName>
</protein>
<dbReference type="InterPro" id="IPR036249">
    <property type="entry name" value="Thioredoxin-like_sf"/>
</dbReference>
<accession>A0A2H0BEY8</accession>
<evidence type="ECO:0000313" key="3">
    <source>
        <dbReference type="Proteomes" id="UP000228495"/>
    </source>
</evidence>
<dbReference type="PROSITE" id="PS51354">
    <property type="entry name" value="GLUTAREDOXIN_2"/>
    <property type="match status" value="1"/>
</dbReference>
<dbReference type="Proteomes" id="UP000228495">
    <property type="component" value="Unassembled WGS sequence"/>
</dbReference>
<organism evidence="2 3">
    <name type="scientific">candidate division WWE3 bacterium CG22_combo_CG10-13_8_21_14_all_39_12</name>
    <dbReference type="NCBI Taxonomy" id="1975094"/>
    <lineage>
        <taxon>Bacteria</taxon>
        <taxon>Katanobacteria</taxon>
    </lineage>
</organism>
<dbReference type="InterPro" id="IPR002109">
    <property type="entry name" value="Glutaredoxin"/>
</dbReference>
<sequence length="95" mass="10809">MNAKSNTILFYGTPYCPDCIRSKAFLDLLGCEYRYINIAEDPSAAEKVVEINNGFQSIPTIQFPDGTVLVEPTNEELNQTISKLENENYIIHRKH</sequence>
<reference evidence="2 3" key="1">
    <citation type="submission" date="2017-09" db="EMBL/GenBank/DDBJ databases">
        <title>Depth-based differentiation of microbial function through sediment-hosted aquifers and enrichment of novel symbionts in the deep terrestrial subsurface.</title>
        <authorList>
            <person name="Probst A.J."/>
            <person name="Ladd B."/>
            <person name="Jarett J.K."/>
            <person name="Geller-Mcgrath D.E."/>
            <person name="Sieber C.M."/>
            <person name="Emerson J.B."/>
            <person name="Anantharaman K."/>
            <person name="Thomas B.C."/>
            <person name="Malmstrom R."/>
            <person name="Stieglmeier M."/>
            <person name="Klingl A."/>
            <person name="Woyke T."/>
            <person name="Ryan C.M."/>
            <person name="Banfield J.F."/>
        </authorList>
    </citation>
    <scope>NUCLEOTIDE SEQUENCE [LARGE SCALE GENOMIC DNA]</scope>
    <source>
        <strain evidence="2">CG22_combo_CG10-13_8_21_14_all_39_12</strain>
    </source>
</reference>
<dbReference type="CDD" id="cd02976">
    <property type="entry name" value="NrdH"/>
    <property type="match status" value="1"/>
</dbReference>
<dbReference type="GO" id="GO:0045454">
    <property type="term" value="P:cell redox homeostasis"/>
    <property type="evidence" value="ECO:0007669"/>
    <property type="project" value="TreeGrafter"/>
</dbReference>
<dbReference type="AlphaFoldDB" id="A0A2H0BEY8"/>
<dbReference type="PANTHER" id="PTHR34386:SF1">
    <property type="entry name" value="GLUTAREDOXIN-LIKE PROTEIN NRDH"/>
    <property type="match status" value="1"/>
</dbReference>
<dbReference type="EMBL" id="PCSU01000076">
    <property type="protein sequence ID" value="PIP56184.1"/>
    <property type="molecule type" value="Genomic_DNA"/>
</dbReference>
<dbReference type="Pfam" id="PF00462">
    <property type="entry name" value="Glutaredoxin"/>
    <property type="match status" value="1"/>
</dbReference>
<feature type="domain" description="Glutaredoxin" evidence="1">
    <location>
        <begin position="8"/>
        <end position="62"/>
    </location>
</feature>
<dbReference type="InterPro" id="IPR051548">
    <property type="entry name" value="Grx-like_ET"/>
</dbReference>
<comment type="caution">
    <text evidence="2">The sequence shown here is derived from an EMBL/GenBank/DDBJ whole genome shotgun (WGS) entry which is preliminary data.</text>
</comment>
<dbReference type="SUPFAM" id="SSF52833">
    <property type="entry name" value="Thioredoxin-like"/>
    <property type="match status" value="1"/>
</dbReference>
<proteinExistence type="predicted"/>
<dbReference type="GO" id="GO:0009055">
    <property type="term" value="F:electron transfer activity"/>
    <property type="evidence" value="ECO:0007669"/>
    <property type="project" value="TreeGrafter"/>
</dbReference>
<name>A0A2H0BEY8_UNCKA</name>